<dbReference type="GO" id="GO:0055129">
    <property type="term" value="P:L-proline biosynthetic process"/>
    <property type="evidence" value="ECO:0007669"/>
    <property type="project" value="UniProtKB-UniRule"/>
</dbReference>
<dbReference type="PANTHER" id="PTHR43654:SF1">
    <property type="entry name" value="ISOPENTENYL PHOSPHATE KINASE"/>
    <property type="match status" value="1"/>
</dbReference>
<accession>A0A549YFI6</accession>
<dbReference type="PROSITE" id="PS50890">
    <property type="entry name" value="PUA"/>
    <property type="match status" value="1"/>
</dbReference>
<dbReference type="PRINTS" id="PR00474">
    <property type="entry name" value="GLU5KINASE"/>
</dbReference>
<feature type="binding site" evidence="8">
    <location>
        <position position="9"/>
    </location>
    <ligand>
        <name>ATP</name>
        <dbReference type="ChEBI" id="CHEBI:30616"/>
    </ligand>
</feature>
<dbReference type="GO" id="GO:0003723">
    <property type="term" value="F:RNA binding"/>
    <property type="evidence" value="ECO:0007669"/>
    <property type="project" value="InterPro"/>
</dbReference>
<proteinExistence type="inferred from homology"/>
<feature type="binding site" evidence="8">
    <location>
        <position position="148"/>
    </location>
    <ligand>
        <name>substrate</name>
    </ligand>
</feature>
<dbReference type="InterPro" id="IPR005715">
    <property type="entry name" value="Glu_5kinase/COase_Synthase"/>
</dbReference>
<dbReference type="Pfam" id="PF01472">
    <property type="entry name" value="PUA"/>
    <property type="match status" value="1"/>
</dbReference>
<comment type="pathway">
    <text evidence="8">Amino-acid biosynthesis; L-proline biosynthesis; L-glutamate 5-semialdehyde from L-glutamate: step 1/2.</text>
</comment>
<dbReference type="InterPro" id="IPR011529">
    <property type="entry name" value="Glu_5kinase"/>
</dbReference>
<feature type="binding site" evidence="8">
    <location>
        <position position="49"/>
    </location>
    <ligand>
        <name>substrate</name>
    </ligand>
</feature>
<keyword evidence="11" id="KW-1185">Reference proteome</keyword>
<keyword evidence="7 8" id="KW-0067">ATP-binding</keyword>
<feature type="domain" description="PUA" evidence="9">
    <location>
        <begin position="278"/>
        <end position="360"/>
    </location>
</feature>
<dbReference type="GO" id="GO:0004349">
    <property type="term" value="F:glutamate 5-kinase activity"/>
    <property type="evidence" value="ECO:0007669"/>
    <property type="project" value="UniProtKB-UniRule"/>
</dbReference>
<dbReference type="InterPro" id="IPR002478">
    <property type="entry name" value="PUA"/>
</dbReference>
<dbReference type="InterPro" id="IPR036393">
    <property type="entry name" value="AceGlu_kinase-like_sf"/>
</dbReference>
<comment type="similarity">
    <text evidence="8">Belongs to the glutamate 5-kinase family.</text>
</comment>
<sequence length="375" mass="40043">MAKKRIVVKIGSSLLTNKNGGLSETKLLEHADALANLKKQGHEVILISSGAVAAGYSKLGYPSRPVTLAGKQATAAVGQGLLIEAYTESLKAHGITAAQLLLTRDVFGNEAQYSNVYNTLTELLKRSVLPIINENDSVAVDELTFGDNDMLSALVSGLVHADFLIMLTDIDGVYKRNPKVDPTAKRYDVLPAITVELFRYTKSKPGSKVGTGGMTSKLLAARTALSLGVPAFVGTGSGEDKLKHIVNGTGEGTYIGDNTLHNLKKPKQWIAFHSPVSGKIEVDEGAEAAIVANGKSLLPAGTKAFEGVFDSGDVVEIINSKKRVIGRGQVNYSSADLSKIRGLASEAAMQQTNRNRPEVIHRDRLILTLKEENVL</sequence>
<dbReference type="HAMAP" id="MF_00456">
    <property type="entry name" value="ProB"/>
    <property type="match status" value="1"/>
</dbReference>
<evidence type="ECO:0000256" key="2">
    <source>
        <dbReference type="ARBA" id="ARBA00022605"/>
    </source>
</evidence>
<dbReference type="PANTHER" id="PTHR43654">
    <property type="entry name" value="GLUTAMATE 5-KINASE"/>
    <property type="match status" value="1"/>
</dbReference>
<dbReference type="EC" id="2.7.2.11" evidence="8"/>
<evidence type="ECO:0000256" key="7">
    <source>
        <dbReference type="ARBA" id="ARBA00022840"/>
    </source>
</evidence>
<gene>
    <name evidence="8" type="primary">proB</name>
    <name evidence="10" type="ORF">FH966_02090</name>
</gene>
<dbReference type="EMBL" id="VJMZ01000001">
    <property type="protein sequence ID" value="TRM10607.1"/>
    <property type="molecule type" value="Genomic_DNA"/>
</dbReference>
<dbReference type="UniPathway" id="UPA00098">
    <property type="reaction ID" value="UER00359"/>
</dbReference>
<dbReference type="Proteomes" id="UP000319280">
    <property type="component" value="Unassembled WGS sequence"/>
</dbReference>
<dbReference type="PIRSF" id="PIRSF000729">
    <property type="entry name" value="GK"/>
    <property type="match status" value="1"/>
</dbReference>
<dbReference type="NCBIfam" id="TIGR01027">
    <property type="entry name" value="proB"/>
    <property type="match status" value="1"/>
</dbReference>
<keyword evidence="3 8" id="KW-0641">Proline biosynthesis</keyword>
<dbReference type="Pfam" id="PF00696">
    <property type="entry name" value="AA_kinase"/>
    <property type="match status" value="1"/>
</dbReference>
<feature type="binding site" evidence="8">
    <location>
        <position position="136"/>
    </location>
    <ligand>
        <name>substrate</name>
    </ligand>
</feature>
<feature type="binding site" evidence="8">
    <location>
        <begin position="211"/>
        <end position="217"/>
    </location>
    <ligand>
        <name>ATP</name>
        <dbReference type="ChEBI" id="CHEBI:30616"/>
    </ligand>
</feature>
<evidence type="ECO:0000259" key="9">
    <source>
        <dbReference type="SMART" id="SM00359"/>
    </source>
</evidence>
<dbReference type="Gene3D" id="2.30.130.10">
    <property type="entry name" value="PUA domain"/>
    <property type="match status" value="1"/>
</dbReference>
<comment type="function">
    <text evidence="8">Catalyzes the transfer of a phosphate group to glutamate to form L-glutamate 5-phosphate.</text>
</comment>
<keyword evidence="6 8" id="KW-0418">Kinase</keyword>
<comment type="catalytic activity">
    <reaction evidence="8">
        <text>L-glutamate + ATP = L-glutamyl 5-phosphate + ADP</text>
        <dbReference type="Rhea" id="RHEA:14877"/>
        <dbReference type="ChEBI" id="CHEBI:29985"/>
        <dbReference type="ChEBI" id="CHEBI:30616"/>
        <dbReference type="ChEBI" id="CHEBI:58274"/>
        <dbReference type="ChEBI" id="CHEBI:456216"/>
        <dbReference type="EC" id="2.7.2.11"/>
    </reaction>
</comment>
<dbReference type="SUPFAM" id="SSF88697">
    <property type="entry name" value="PUA domain-like"/>
    <property type="match status" value="1"/>
</dbReference>
<reference evidence="10 11" key="1">
    <citation type="submission" date="2019-07" db="EMBL/GenBank/DDBJ databases">
        <title>Genomic analysis of Lentibacillus sp. NKC851-2.</title>
        <authorList>
            <person name="Oh Y.J."/>
        </authorList>
    </citation>
    <scope>NUCLEOTIDE SEQUENCE [LARGE SCALE GENOMIC DNA]</scope>
    <source>
        <strain evidence="10 11">NKC851-2</strain>
    </source>
</reference>
<evidence type="ECO:0000256" key="4">
    <source>
        <dbReference type="ARBA" id="ARBA00022679"/>
    </source>
</evidence>
<keyword evidence="2 8" id="KW-0028">Amino-acid biosynthesis</keyword>
<keyword evidence="4 8" id="KW-0808">Transferase</keyword>
<keyword evidence="1 8" id="KW-0963">Cytoplasm</keyword>
<comment type="caution">
    <text evidence="10">The sequence shown here is derived from an EMBL/GenBank/DDBJ whole genome shotgun (WGS) entry which is preliminary data.</text>
</comment>
<dbReference type="InterPro" id="IPR019797">
    <property type="entry name" value="Glutamate_5-kinase_CS"/>
</dbReference>
<protein>
    <recommendedName>
        <fullName evidence="8">Glutamate 5-kinase</fullName>
        <ecNumber evidence="8">2.7.2.11</ecNumber>
    </recommendedName>
    <alternativeName>
        <fullName evidence="8">Gamma-glutamyl kinase</fullName>
        <shortName evidence="8">GK</shortName>
    </alternativeName>
</protein>
<dbReference type="InterPro" id="IPR001048">
    <property type="entry name" value="Asp/Glu/Uridylate_kinase"/>
</dbReference>
<dbReference type="InterPro" id="IPR041739">
    <property type="entry name" value="G5K_ProB"/>
</dbReference>
<evidence type="ECO:0000256" key="5">
    <source>
        <dbReference type="ARBA" id="ARBA00022741"/>
    </source>
</evidence>
<evidence type="ECO:0000256" key="6">
    <source>
        <dbReference type="ARBA" id="ARBA00022777"/>
    </source>
</evidence>
<evidence type="ECO:0000313" key="10">
    <source>
        <dbReference type="EMBL" id="TRM10607.1"/>
    </source>
</evidence>
<evidence type="ECO:0000313" key="11">
    <source>
        <dbReference type="Proteomes" id="UP000319280"/>
    </source>
</evidence>
<evidence type="ECO:0000256" key="8">
    <source>
        <dbReference type="HAMAP-Rule" id="MF_00456"/>
    </source>
</evidence>
<dbReference type="Gene3D" id="3.40.1160.10">
    <property type="entry name" value="Acetylglutamate kinase-like"/>
    <property type="match status" value="1"/>
</dbReference>
<dbReference type="FunFam" id="3.40.1160.10:FF:000018">
    <property type="entry name" value="Glutamate 5-kinase"/>
    <property type="match status" value="1"/>
</dbReference>
<dbReference type="SMART" id="SM00359">
    <property type="entry name" value="PUA"/>
    <property type="match status" value="1"/>
</dbReference>
<dbReference type="SUPFAM" id="SSF53633">
    <property type="entry name" value="Carbamate kinase-like"/>
    <property type="match status" value="1"/>
</dbReference>
<dbReference type="AlphaFoldDB" id="A0A549YFI6"/>
<name>A0A549YFI6_9BACI</name>
<dbReference type="InterPro" id="IPR015947">
    <property type="entry name" value="PUA-like_sf"/>
</dbReference>
<organism evidence="10 11">
    <name type="scientific">Lentibacillus cibarius</name>
    <dbReference type="NCBI Taxonomy" id="2583219"/>
    <lineage>
        <taxon>Bacteria</taxon>
        <taxon>Bacillati</taxon>
        <taxon>Bacillota</taxon>
        <taxon>Bacilli</taxon>
        <taxon>Bacillales</taxon>
        <taxon>Bacillaceae</taxon>
        <taxon>Lentibacillus</taxon>
    </lineage>
</organism>
<evidence type="ECO:0000256" key="3">
    <source>
        <dbReference type="ARBA" id="ARBA00022650"/>
    </source>
</evidence>
<evidence type="ECO:0000256" key="1">
    <source>
        <dbReference type="ARBA" id="ARBA00022490"/>
    </source>
</evidence>
<dbReference type="CDD" id="cd04242">
    <property type="entry name" value="AAK_G5K_ProB"/>
    <property type="match status" value="1"/>
</dbReference>
<dbReference type="InterPro" id="IPR001057">
    <property type="entry name" value="Glu/AcGlu_kinase"/>
</dbReference>
<dbReference type="GO" id="GO:0005524">
    <property type="term" value="F:ATP binding"/>
    <property type="evidence" value="ECO:0007669"/>
    <property type="project" value="UniProtKB-KW"/>
</dbReference>
<dbReference type="RefSeq" id="WP_142789891.1">
    <property type="nucleotide sequence ID" value="NZ_VJMZ01000001.1"/>
</dbReference>
<feature type="binding site" evidence="8">
    <location>
        <begin position="168"/>
        <end position="169"/>
    </location>
    <ligand>
        <name>ATP</name>
        <dbReference type="ChEBI" id="CHEBI:30616"/>
    </ligand>
</feature>
<dbReference type="PROSITE" id="PS00902">
    <property type="entry name" value="GLUTAMATE_5_KINASE"/>
    <property type="match status" value="1"/>
</dbReference>
<dbReference type="GO" id="GO:0005829">
    <property type="term" value="C:cytosol"/>
    <property type="evidence" value="ECO:0007669"/>
    <property type="project" value="TreeGrafter"/>
</dbReference>
<keyword evidence="5 8" id="KW-0547">Nucleotide-binding</keyword>
<dbReference type="InterPro" id="IPR036974">
    <property type="entry name" value="PUA_sf"/>
</dbReference>
<dbReference type="CDD" id="cd21157">
    <property type="entry name" value="PUA_G5K"/>
    <property type="match status" value="1"/>
</dbReference>
<comment type="subcellular location">
    <subcellularLocation>
        <location evidence="8">Cytoplasm</location>
    </subcellularLocation>
</comment>